<name>A0A0C5VRU2_9GAMM</name>
<keyword evidence="3" id="KW-0808">Transferase</keyword>
<feature type="transmembrane region" description="Helical" evidence="1">
    <location>
        <begin position="205"/>
        <end position="222"/>
    </location>
</feature>
<dbReference type="Pfam" id="PF04143">
    <property type="entry name" value="Sulf_transp"/>
    <property type="match status" value="1"/>
</dbReference>
<dbReference type="InterPro" id="IPR001763">
    <property type="entry name" value="Rhodanese-like_dom"/>
</dbReference>
<dbReference type="InterPro" id="IPR036873">
    <property type="entry name" value="Rhodanese-like_dom_sf"/>
</dbReference>
<evidence type="ECO:0000259" key="2">
    <source>
        <dbReference type="PROSITE" id="PS50206"/>
    </source>
</evidence>
<evidence type="ECO:0000313" key="4">
    <source>
        <dbReference type="Proteomes" id="UP000032266"/>
    </source>
</evidence>
<reference evidence="3 4" key="1">
    <citation type="submission" date="2014-01" db="EMBL/GenBank/DDBJ databases">
        <title>Full genme sequencing of cellulolytic bacterium Gynuella sunshinyii YC6258T gen. nov., sp. nov.</title>
        <authorList>
            <person name="Khan H."/>
            <person name="Chung E.J."/>
            <person name="Chung Y.R."/>
        </authorList>
    </citation>
    <scope>NUCLEOTIDE SEQUENCE [LARGE SCALE GENOMIC DNA]</scope>
    <source>
        <strain evidence="3 4">YC6258</strain>
    </source>
</reference>
<dbReference type="STRING" id="1445510.YC6258_00939"/>
<dbReference type="PROSITE" id="PS50206">
    <property type="entry name" value="RHODANESE_3"/>
    <property type="match status" value="1"/>
</dbReference>
<dbReference type="Proteomes" id="UP000032266">
    <property type="component" value="Chromosome"/>
</dbReference>
<dbReference type="AlphaFoldDB" id="A0A0C5VRU2"/>
<dbReference type="CDD" id="cd00158">
    <property type="entry name" value="RHOD"/>
    <property type="match status" value="1"/>
</dbReference>
<dbReference type="GO" id="GO:0016740">
    <property type="term" value="F:transferase activity"/>
    <property type="evidence" value="ECO:0007669"/>
    <property type="project" value="UniProtKB-KW"/>
</dbReference>
<organism evidence="3 4">
    <name type="scientific">Gynuella sunshinyii YC6258</name>
    <dbReference type="NCBI Taxonomy" id="1445510"/>
    <lineage>
        <taxon>Bacteria</taxon>
        <taxon>Pseudomonadati</taxon>
        <taxon>Pseudomonadota</taxon>
        <taxon>Gammaproteobacteria</taxon>
        <taxon>Oceanospirillales</taxon>
        <taxon>Saccharospirillaceae</taxon>
        <taxon>Gynuella</taxon>
    </lineage>
</organism>
<feature type="transmembrane region" description="Helical" evidence="1">
    <location>
        <begin position="163"/>
        <end position="184"/>
    </location>
</feature>
<dbReference type="Pfam" id="PF00581">
    <property type="entry name" value="Rhodanese"/>
    <property type="match status" value="1"/>
</dbReference>
<dbReference type="OrthoDB" id="1450994at2"/>
<feature type="domain" description="Rhodanese" evidence="2">
    <location>
        <begin position="264"/>
        <end position="351"/>
    </location>
</feature>
<dbReference type="PATRIC" id="fig|1445510.3.peg.920"/>
<proteinExistence type="predicted"/>
<dbReference type="EMBL" id="CP007142">
    <property type="protein sequence ID" value="AJQ92989.1"/>
    <property type="molecule type" value="Genomic_DNA"/>
</dbReference>
<dbReference type="InterPro" id="IPR007272">
    <property type="entry name" value="Sulf_transp_TsuA/YedE"/>
</dbReference>
<evidence type="ECO:0000256" key="1">
    <source>
        <dbReference type="SAM" id="Phobius"/>
    </source>
</evidence>
<dbReference type="SUPFAM" id="SSF52821">
    <property type="entry name" value="Rhodanese/Cell cycle control phosphatase"/>
    <property type="match status" value="1"/>
</dbReference>
<keyword evidence="4" id="KW-1185">Reference proteome</keyword>
<feature type="transmembrane region" description="Helical" evidence="1">
    <location>
        <begin position="53"/>
        <end position="77"/>
    </location>
</feature>
<accession>A0A0C5VRU2</accession>
<dbReference type="RefSeq" id="WP_044615916.1">
    <property type="nucleotide sequence ID" value="NZ_CP007142.1"/>
</dbReference>
<dbReference type="KEGG" id="gsn:YC6258_00939"/>
<gene>
    <name evidence="3" type="ORF">YC6258_00939</name>
</gene>
<feature type="transmembrane region" description="Helical" evidence="1">
    <location>
        <begin position="125"/>
        <end position="143"/>
    </location>
</feature>
<keyword evidence="1" id="KW-1133">Transmembrane helix</keyword>
<dbReference type="Gene3D" id="3.40.250.10">
    <property type="entry name" value="Rhodanese-like domain"/>
    <property type="match status" value="1"/>
</dbReference>
<feature type="transmembrane region" description="Helical" evidence="1">
    <location>
        <begin position="89"/>
        <end position="118"/>
    </location>
</feature>
<protein>
    <submittedName>
        <fullName evidence="3">Rhodanese-related sulfurtransferase</fullName>
    </submittedName>
</protein>
<dbReference type="HOGENOM" id="CLU_701692_0_0_6"/>
<evidence type="ECO:0000313" key="3">
    <source>
        <dbReference type="EMBL" id="AJQ92989.1"/>
    </source>
</evidence>
<sequence>MTVFPLNLVAEYGAGVAYLIYILLGFGFGFVLESAGFGNSRKLAAQFYFKELTVFKVMFTAIIVAMVLIFLATALGWLDYRLIWVNPTYLWPGILGGLIMGAGFIIGGFCPGTSLVALATLKLDGLFFVLGVLFGIFVFGETVDFYNVFFNSSYMGRFTLPELFHLGYGSVVLIIVVVALLLLWGSEWVESRVSGITMPRLNWRAIVAGVLVLLAGITAAIGQPDFQRRWNSMAAAEQPRIDQRQIYASPLEVLHLQNDRQIVVRLLDIRSQSDFNYFHIRDAQRANPNELEKLAQALIAEPANTVFILVGNDEQLATEVWKQLRGASVPSLYVLEGGINLWIEQFADDDFLREARVDRIRSDQLGFRFVQALGDQYPMASPNPEIYEQTFDAKVKLELKRAPTGGGCG</sequence>
<keyword evidence="1" id="KW-0472">Membrane</keyword>
<feature type="transmembrane region" description="Helical" evidence="1">
    <location>
        <begin position="12"/>
        <end position="32"/>
    </location>
</feature>
<keyword evidence="1" id="KW-0812">Transmembrane</keyword>